<accession>A0A3N1KTF3</accession>
<reference evidence="3 4" key="1">
    <citation type="submission" date="2018-11" db="EMBL/GenBank/DDBJ databases">
        <title>Genomic Encyclopedia of Type Strains, Phase IV (KMG-IV): sequencing the most valuable type-strain genomes for metagenomic binning, comparative biology and taxonomic classification.</title>
        <authorList>
            <person name="Goeker M."/>
        </authorList>
    </citation>
    <scope>NUCLEOTIDE SEQUENCE [LARGE SCALE GENOMIC DNA]</scope>
    <source>
        <strain evidence="3 4">DSM 5900</strain>
    </source>
</reference>
<dbReference type="AlphaFoldDB" id="A0A3N1KTF3"/>
<sequence>MVRRIAMWSGPRNLSTALMRAWENRPDAWVVDEPLYAFYLDRTGKDHPGRDAVIASQPTDWRPVADGLAGGCRQGRSVFYQKHMAHHLLPEVDRGWIDALDNCFLIRDPGAVVASYVRSREAVALEDLGYEVQAELFHRERARTGRVPPVVDAADILADPAGVLGALCRALDVPWDERMLSWPAGPRDSDGVWATHWYASVWRSTGFDPPRPGRAALADGLLPLAAAAEPYYRELHRHRLTG</sequence>
<gene>
    <name evidence="3" type="ORF">EDC65_4520</name>
</gene>
<proteinExistence type="inferred from homology"/>
<protein>
    <recommendedName>
        <fullName evidence="5">Sulfotransferase family protein</fullName>
    </recommendedName>
</protein>
<dbReference type="PANTHER" id="PTHR42743">
    <property type="entry name" value="AMINO-ACID AMINOTRANSFERASE"/>
    <property type="match status" value="1"/>
</dbReference>
<comment type="caution">
    <text evidence="3">The sequence shown here is derived from an EMBL/GenBank/DDBJ whole genome shotgun (WGS) entry which is preliminary data.</text>
</comment>
<evidence type="ECO:0000256" key="1">
    <source>
        <dbReference type="ARBA" id="ARBA00009320"/>
    </source>
</evidence>
<dbReference type="EMBL" id="RJKX01000016">
    <property type="protein sequence ID" value="ROP83871.1"/>
    <property type="molecule type" value="Genomic_DNA"/>
</dbReference>
<dbReference type="OrthoDB" id="272985at2"/>
<evidence type="ECO:0008006" key="5">
    <source>
        <dbReference type="Google" id="ProtNLM"/>
    </source>
</evidence>
<dbReference type="InterPro" id="IPR050571">
    <property type="entry name" value="Class-IV_PLP-Dep_Aminotrnsfr"/>
</dbReference>
<dbReference type="SUPFAM" id="SSF52540">
    <property type="entry name" value="P-loop containing nucleoside triphosphate hydrolases"/>
    <property type="match status" value="1"/>
</dbReference>
<name>A0A3N1KTF3_9PROT</name>
<dbReference type="GO" id="GO:0009082">
    <property type="term" value="P:branched-chain amino acid biosynthetic process"/>
    <property type="evidence" value="ECO:0007669"/>
    <property type="project" value="UniProtKB-KW"/>
</dbReference>
<dbReference type="InterPro" id="IPR027417">
    <property type="entry name" value="P-loop_NTPase"/>
</dbReference>
<evidence type="ECO:0000313" key="3">
    <source>
        <dbReference type="EMBL" id="ROP83871.1"/>
    </source>
</evidence>
<dbReference type="Proteomes" id="UP000278222">
    <property type="component" value="Unassembled WGS sequence"/>
</dbReference>
<dbReference type="Pfam" id="PF19798">
    <property type="entry name" value="Sulfotransfer_5"/>
    <property type="match status" value="1"/>
</dbReference>
<keyword evidence="2" id="KW-0100">Branched-chain amino acid biosynthesis</keyword>
<dbReference type="PANTHER" id="PTHR42743:SF11">
    <property type="entry name" value="AMINODEOXYCHORISMATE LYASE"/>
    <property type="match status" value="1"/>
</dbReference>
<dbReference type="Gene3D" id="3.40.50.300">
    <property type="entry name" value="P-loop containing nucleotide triphosphate hydrolases"/>
    <property type="match status" value="1"/>
</dbReference>
<keyword evidence="4" id="KW-1185">Reference proteome</keyword>
<evidence type="ECO:0000256" key="2">
    <source>
        <dbReference type="ARBA" id="ARBA00023304"/>
    </source>
</evidence>
<keyword evidence="2" id="KW-0028">Amino-acid biosynthesis</keyword>
<organism evidence="3 4">
    <name type="scientific">Stella humosa</name>
    <dbReference type="NCBI Taxonomy" id="94"/>
    <lineage>
        <taxon>Bacteria</taxon>
        <taxon>Pseudomonadati</taxon>
        <taxon>Pseudomonadota</taxon>
        <taxon>Alphaproteobacteria</taxon>
        <taxon>Rhodospirillales</taxon>
        <taxon>Stellaceae</taxon>
        <taxon>Stella</taxon>
    </lineage>
</organism>
<comment type="similarity">
    <text evidence="1">Belongs to the class-IV pyridoxal-phosphate-dependent aminotransferase family.</text>
</comment>
<evidence type="ECO:0000313" key="4">
    <source>
        <dbReference type="Proteomes" id="UP000278222"/>
    </source>
</evidence>